<evidence type="ECO:0000256" key="1">
    <source>
        <dbReference type="SAM" id="Phobius"/>
    </source>
</evidence>
<keyword evidence="1" id="KW-0812">Transmembrane</keyword>
<dbReference type="AlphaFoldDB" id="A0A4R4RN03"/>
<evidence type="ECO:0000313" key="2">
    <source>
        <dbReference type="EMBL" id="TDC50806.1"/>
    </source>
</evidence>
<keyword evidence="1" id="KW-0472">Membrane</keyword>
<keyword evidence="3" id="KW-1185">Reference proteome</keyword>
<comment type="caution">
    <text evidence="2">The sequence shown here is derived from an EMBL/GenBank/DDBJ whole genome shotgun (WGS) entry which is preliminary data.</text>
</comment>
<organism evidence="2 3">
    <name type="scientific">Jiangella ureilytica</name>
    <dbReference type="NCBI Taxonomy" id="2530374"/>
    <lineage>
        <taxon>Bacteria</taxon>
        <taxon>Bacillati</taxon>
        <taxon>Actinomycetota</taxon>
        <taxon>Actinomycetes</taxon>
        <taxon>Jiangellales</taxon>
        <taxon>Jiangellaceae</taxon>
        <taxon>Jiangella</taxon>
    </lineage>
</organism>
<dbReference type="Proteomes" id="UP000295621">
    <property type="component" value="Unassembled WGS sequence"/>
</dbReference>
<evidence type="ECO:0000313" key="3">
    <source>
        <dbReference type="Proteomes" id="UP000295621"/>
    </source>
</evidence>
<name>A0A4R4RN03_9ACTN</name>
<evidence type="ECO:0008006" key="4">
    <source>
        <dbReference type="Google" id="ProtNLM"/>
    </source>
</evidence>
<accession>A0A4R4RN03</accession>
<dbReference type="EMBL" id="SMKL01000027">
    <property type="protein sequence ID" value="TDC50806.1"/>
    <property type="molecule type" value="Genomic_DNA"/>
</dbReference>
<feature type="transmembrane region" description="Helical" evidence="1">
    <location>
        <begin position="21"/>
        <end position="41"/>
    </location>
</feature>
<keyword evidence="1" id="KW-1133">Transmembrane helix</keyword>
<sequence length="71" mass="7606">MCRIRRDHVAVLVCDITLMKAFGVGLALAVLIDATVIRGALLPATMRPLGRATWWAPARLRRVPGSATAAP</sequence>
<proteinExistence type="predicted"/>
<protein>
    <recommendedName>
        <fullName evidence="4">Membrane transport protein MMPL domain-containing protein</fullName>
    </recommendedName>
</protein>
<reference evidence="2 3" key="1">
    <citation type="submission" date="2019-02" db="EMBL/GenBank/DDBJ databases">
        <title>Draft genome sequences of novel Actinobacteria.</title>
        <authorList>
            <person name="Sahin N."/>
            <person name="Ay H."/>
            <person name="Saygin H."/>
        </authorList>
    </citation>
    <scope>NUCLEOTIDE SEQUENCE [LARGE SCALE GENOMIC DNA]</scope>
    <source>
        <strain evidence="2 3">KC603</strain>
    </source>
</reference>
<dbReference type="OrthoDB" id="7051771at2"/>
<gene>
    <name evidence="2" type="ORF">E1212_13720</name>
</gene>